<sequence length="339" mass="35441">MKTLALAALTAGLSVTATALVAATLQSGGGGREEDGAPTPLYPTITPLDRTQPQQRGEPCLPAGLLAGARIVALGAYEGRGSTDLAIGDGPHETGAIAVTGNPKGDPVVLVLTAYEATIWDLRRFPRRRLRAVLAFGHYDQAVAGVPSSIPVRFQRRGQSSPCGQTAYAYKGGRELERLAAAVTQATGRRIDDFQGGYSATAFDVDRGAVGASGRPFDIGQIRASAEIRRERLLPKAAGIAQLVAEGALRAAGPADIDALSEALTRASPTGYLAPVRPEHLGPRAFVVLRPTAIPRGMYGAHSAVFLIPGDIEWPVDPGSHNTYYSLSSGKCRGPFCGH</sequence>
<feature type="region of interest" description="Disordered" evidence="1">
    <location>
        <begin position="27"/>
        <end position="56"/>
    </location>
</feature>
<proteinExistence type="predicted"/>
<name>A0A4S1WHT2_9SPHN</name>
<evidence type="ECO:0000256" key="2">
    <source>
        <dbReference type="SAM" id="SignalP"/>
    </source>
</evidence>
<dbReference type="AlphaFoldDB" id="A0A4S1WHT2"/>
<keyword evidence="4" id="KW-1185">Reference proteome</keyword>
<evidence type="ECO:0000256" key="1">
    <source>
        <dbReference type="SAM" id="MobiDB-lite"/>
    </source>
</evidence>
<dbReference type="RefSeq" id="WP_135984487.1">
    <property type="nucleotide sequence ID" value="NZ_JAASQM010000004.1"/>
</dbReference>
<protein>
    <recommendedName>
        <fullName evidence="5">Cell envelope-related transcriptional attenuator domain-containing protein</fullName>
    </recommendedName>
</protein>
<feature type="chain" id="PRO_5020276603" description="Cell envelope-related transcriptional attenuator domain-containing protein" evidence="2">
    <location>
        <begin position="20"/>
        <end position="339"/>
    </location>
</feature>
<organism evidence="3 4">
    <name type="scientific">Sphingomonas naasensis</name>
    <dbReference type="NCBI Taxonomy" id="1344951"/>
    <lineage>
        <taxon>Bacteria</taxon>
        <taxon>Pseudomonadati</taxon>
        <taxon>Pseudomonadota</taxon>
        <taxon>Alphaproteobacteria</taxon>
        <taxon>Sphingomonadales</taxon>
        <taxon>Sphingomonadaceae</taxon>
        <taxon>Sphingomonas</taxon>
    </lineage>
</organism>
<accession>A0A4S1WHT2</accession>
<dbReference type="Proteomes" id="UP000309848">
    <property type="component" value="Unassembled WGS sequence"/>
</dbReference>
<gene>
    <name evidence="3" type="ORF">E5A74_10205</name>
</gene>
<evidence type="ECO:0000313" key="3">
    <source>
        <dbReference type="EMBL" id="TGX42223.1"/>
    </source>
</evidence>
<dbReference type="OrthoDB" id="8360028at2"/>
<reference evidence="3 4" key="1">
    <citation type="submission" date="2019-04" db="EMBL/GenBank/DDBJ databases">
        <title>Sphingomonas psychrotolerans sp. nov., isolated from soil in the Tianshan Mountains, Xinjiang, China.</title>
        <authorList>
            <person name="Luo Y."/>
            <person name="Sheng H."/>
        </authorList>
    </citation>
    <scope>NUCLEOTIDE SEQUENCE [LARGE SCALE GENOMIC DNA]</scope>
    <source>
        <strain evidence="3 4">KIS18-15</strain>
    </source>
</reference>
<evidence type="ECO:0008006" key="5">
    <source>
        <dbReference type="Google" id="ProtNLM"/>
    </source>
</evidence>
<keyword evidence="2" id="KW-0732">Signal</keyword>
<comment type="caution">
    <text evidence="3">The sequence shown here is derived from an EMBL/GenBank/DDBJ whole genome shotgun (WGS) entry which is preliminary data.</text>
</comment>
<feature type="signal peptide" evidence="2">
    <location>
        <begin position="1"/>
        <end position="19"/>
    </location>
</feature>
<dbReference type="EMBL" id="SRXU01000004">
    <property type="protein sequence ID" value="TGX42223.1"/>
    <property type="molecule type" value="Genomic_DNA"/>
</dbReference>
<evidence type="ECO:0000313" key="4">
    <source>
        <dbReference type="Proteomes" id="UP000309848"/>
    </source>
</evidence>